<dbReference type="RefSeq" id="WP_219721564.1">
    <property type="nucleotide sequence ID" value="NZ_PNHQ01000029.1"/>
</dbReference>
<feature type="non-terminal residue" evidence="1">
    <location>
        <position position="1"/>
    </location>
</feature>
<protein>
    <submittedName>
        <fullName evidence="1">Uncharacterized protein</fullName>
    </submittedName>
</protein>
<gene>
    <name evidence="1" type="ORF">CJ191_08600</name>
</gene>
<name>A0A2N6UBK8_9LACT</name>
<evidence type="ECO:0000313" key="2">
    <source>
        <dbReference type="Proteomes" id="UP000235701"/>
    </source>
</evidence>
<proteinExistence type="predicted"/>
<evidence type="ECO:0000313" key="1">
    <source>
        <dbReference type="EMBL" id="PMC78940.1"/>
    </source>
</evidence>
<sequence>FILGFHGLFVYPKIVLAEIPKNFPPTLFIIEPNLLQKNEDTKDKMNKSLEGISKESVKKI</sequence>
<reference evidence="1 2" key="1">
    <citation type="submission" date="2017-09" db="EMBL/GenBank/DDBJ databases">
        <title>Bacterial strain isolated from the female urinary microbiota.</title>
        <authorList>
            <person name="Thomas-White K."/>
            <person name="Kumar N."/>
            <person name="Forster S."/>
            <person name="Putonti C."/>
            <person name="Lawley T."/>
            <person name="Wolfe A.J."/>
        </authorList>
    </citation>
    <scope>NUCLEOTIDE SEQUENCE [LARGE SCALE GENOMIC DNA]</scope>
    <source>
        <strain evidence="1 2">UMB0240</strain>
    </source>
</reference>
<organism evidence="1 2">
    <name type="scientific">Aerococcus viridans</name>
    <dbReference type="NCBI Taxonomy" id="1377"/>
    <lineage>
        <taxon>Bacteria</taxon>
        <taxon>Bacillati</taxon>
        <taxon>Bacillota</taxon>
        <taxon>Bacilli</taxon>
        <taxon>Lactobacillales</taxon>
        <taxon>Aerococcaceae</taxon>
        <taxon>Aerococcus</taxon>
    </lineage>
</organism>
<keyword evidence="2" id="KW-1185">Reference proteome</keyword>
<dbReference type="Proteomes" id="UP000235701">
    <property type="component" value="Unassembled WGS sequence"/>
</dbReference>
<dbReference type="EMBL" id="PNHQ01000029">
    <property type="protein sequence ID" value="PMC78940.1"/>
    <property type="molecule type" value="Genomic_DNA"/>
</dbReference>
<comment type="caution">
    <text evidence="1">The sequence shown here is derived from an EMBL/GenBank/DDBJ whole genome shotgun (WGS) entry which is preliminary data.</text>
</comment>
<accession>A0A2N6UBK8</accession>
<dbReference type="AlphaFoldDB" id="A0A2N6UBK8"/>